<evidence type="ECO:0000256" key="2">
    <source>
        <dbReference type="ARBA" id="ARBA00023125"/>
    </source>
</evidence>
<dbReference type="PROSITE" id="PS51063">
    <property type="entry name" value="HTH_CRP_2"/>
    <property type="match status" value="1"/>
</dbReference>
<dbReference type="PROSITE" id="PS50042">
    <property type="entry name" value="CNMP_BINDING_3"/>
    <property type="match status" value="1"/>
</dbReference>
<keyword evidence="2" id="KW-0238">DNA-binding</keyword>
<dbReference type="PANTHER" id="PTHR24567">
    <property type="entry name" value="CRP FAMILY TRANSCRIPTIONAL REGULATORY PROTEIN"/>
    <property type="match status" value="1"/>
</dbReference>
<dbReference type="RefSeq" id="WP_181614178.1">
    <property type="nucleotide sequence ID" value="NZ_BAABAM010000009.1"/>
</dbReference>
<proteinExistence type="predicted"/>
<dbReference type="SUPFAM" id="SSF46785">
    <property type="entry name" value="Winged helix' DNA-binding domain"/>
    <property type="match status" value="1"/>
</dbReference>
<dbReference type="Pfam" id="PF13545">
    <property type="entry name" value="HTH_Crp_2"/>
    <property type="match status" value="1"/>
</dbReference>
<name>A0A7W0HU54_9ACTN</name>
<keyword evidence="7" id="KW-1185">Reference proteome</keyword>
<dbReference type="InterPro" id="IPR012318">
    <property type="entry name" value="HTH_CRP"/>
</dbReference>
<dbReference type="InterPro" id="IPR014710">
    <property type="entry name" value="RmlC-like_jellyroll"/>
</dbReference>
<dbReference type="SUPFAM" id="SSF51206">
    <property type="entry name" value="cAMP-binding domain-like"/>
    <property type="match status" value="1"/>
</dbReference>
<dbReference type="Proteomes" id="UP000530928">
    <property type="component" value="Unassembled WGS sequence"/>
</dbReference>
<gene>
    <name evidence="6" type="ORF">HNR30_006807</name>
</gene>
<sequence>MTSAQVTQFRDDLRTFIARDSVEASSVRVPKRTNIYNCGQRDGNIYLVESGQIKTQMYARCGKECLLSIFTAGDIFGEQSLLGPERFETATAMRTSWVRKIPAVRFRAALAESGLLDAFIAHLAQRLAEQQHVIATMVTMDSEQRLAFVLLNLSRKIGKRCAHNLRAIEDRITQEELSGMVGTTRSRVGFFLKRFKDAGFVLPTSEPFLLVDEKRLAEYVDVWPFF</sequence>
<evidence type="ECO:0000313" key="7">
    <source>
        <dbReference type="Proteomes" id="UP000530928"/>
    </source>
</evidence>
<feature type="domain" description="Cyclic nucleotide-binding" evidence="4">
    <location>
        <begin position="20"/>
        <end position="92"/>
    </location>
</feature>
<organism evidence="6 7">
    <name type="scientific">Nonomuraea soli</name>
    <dbReference type="NCBI Taxonomy" id="1032476"/>
    <lineage>
        <taxon>Bacteria</taxon>
        <taxon>Bacillati</taxon>
        <taxon>Actinomycetota</taxon>
        <taxon>Actinomycetes</taxon>
        <taxon>Streptosporangiales</taxon>
        <taxon>Streptosporangiaceae</taxon>
        <taxon>Nonomuraea</taxon>
    </lineage>
</organism>
<evidence type="ECO:0000259" key="5">
    <source>
        <dbReference type="PROSITE" id="PS51063"/>
    </source>
</evidence>
<evidence type="ECO:0000256" key="3">
    <source>
        <dbReference type="ARBA" id="ARBA00023163"/>
    </source>
</evidence>
<dbReference type="Gene3D" id="2.60.120.10">
    <property type="entry name" value="Jelly Rolls"/>
    <property type="match status" value="1"/>
</dbReference>
<keyword evidence="1" id="KW-0805">Transcription regulation</keyword>
<dbReference type="GO" id="GO:0003677">
    <property type="term" value="F:DNA binding"/>
    <property type="evidence" value="ECO:0007669"/>
    <property type="project" value="UniProtKB-KW"/>
</dbReference>
<dbReference type="InterPro" id="IPR036390">
    <property type="entry name" value="WH_DNA-bd_sf"/>
</dbReference>
<dbReference type="EMBL" id="JACDUR010000007">
    <property type="protein sequence ID" value="MBA2895421.1"/>
    <property type="molecule type" value="Genomic_DNA"/>
</dbReference>
<dbReference type="GO" id="GO:0003700">
    <property type="term" value="F:DNA-binding transcription factor activity"/>
    <property type="evidence" value="ECO:0007669"/>
    <property type="project" value="TreeGrafter"/>
</dbReference>
<dbReference type="AlphaFoldDB" id="A0A7W0HU54"/>
<dbReference type="InterPro" id="IPR018490">
    <property type="entry name" value="cNMP-bd_dom_sf"/>
</dbReference>
<dbReference type="GO" id="GO:0005829">
    <property type="term" value="C:cytosol"/>
    <property type="evidence" value="ECO:0007669"/>
    <property type="project" value="TreeGrafter"/>
</dbReference>
<feature type="domain" description="HTH crp-type" evidence="5">
    <location>
        <begin position="140"/>
        <end position="214"/>
    </location>
</feature>
<dbReference type="InterPro" id="IPR000595">
    <property type="entry name" value="cNMP-bd_dom"/>
</dbReference>
<evidence type="ECO:0000313" key="6">
    <source>
        <dbReference type="EMBL" id="MBA2895421.1"/>
    </source>
</evidence>
<dbReference type="InterPro" id="IPR050397">
    <property type="entry name" value="Env_Response_Regulators"/>
</dbReference>
<dbReference type="PANTHER" id="PTHR24567:SF68">
    <property type="entry name" value="DNA-BINDING TRANSCRIPTIONAL DUAL REGULATOR CRP"/>
    <property type="match status" value="1"/>
</dbReference>
<comment type="caution">
    <text evidence="6">The sequence shown here is derived from an EMBL/GenBank/DDBJ whole genome shotgun (WGS) entry which is preliminary data.</text>
</comment>
<evidence type="ECO:0000256" key="1">
    <source>
        <dbReference type="ARBA" id="ARBA00023015"/>
    </source>
</evidence>
<keyword evidence="3" id="KW-0804">Transcription</keyword>
<dbReference type="Pfam" id="PF00027">
    <property type="entry name" value="cNMP_binding"/>
    <property type="match status" value="1"/>
</dbReference>
<accession>A0A7W0HU54</accession>
<reference evidence="6 7" key="1">
    <citation type="submission" date="2020-07" db="EMBL/GenBank/DDBJ databases">
        <title>Genomic Encyclopedia of Type Strains, Phase IV (KMG-IV): sequencing the most valuable type-strain genomes for metagenomic binning, comparative biology and taxonomic classification.</title>
        <authorList>
            <person name="Goeker M."/>
        </authorList>
    </citation>
    <scope>NUCLEOTIDE SEQUENCE [LARGE SCALE GENOMIC DNA]</scope>
    <source>
        <strain evidence="6 7">DSM 45533</strain>
    </source>
</reference>
<protein>
    <submittedName>
        <fullName evidence="6">CRP-like cAMP-binding protein</fullName>
    </submittedName>
</protein>
<evidence type="ECO:0000259" key="4">
    <source>
        <dbReference type="PROSITE" id="PS50042"/>
    </source>
</evidence>
<dbReference type="CDD" id="cd00038">
    <property type="entry name" value="CAP_ED"/>
    <property type="match status" value="1"/>
</dbReference>